<keyword evidence="2 7" id="KW-0436">Ligase</keyword>
<evidence type="ECO:0000256" key="1">
    <source>
        <dbReference type="ARBA" id="ARBA00008069"/>
    </source>
</evidence>
<keyword evidence="5 7" id="KW-0648">Protein biosynthesis</keyword>
<evidence type="ECO:0000256" key="4">
    <source>
        <dbReference type="ARBA" id="ARBA00022840"/>
    </source>
</evidence>
<dbReference type="GO" id="GO:0050567">
    <property type="term" value="F:glutaminyl-tRNA synthase (glutamine-hydrolyzing) activity"/>
    <property type="evidence" value="ECO:0007669"/>
    <property type="project" value="UniProtKB-UniRule"/>
</dbReference>
<dbReference type="EMBL" id="CABWIB010000001">
    <property type="protein sequence ID" value="VWL85473.1"/>
    <property type="molecule type" value="Genomic_DNA"/>
</dbReference>
<evidence type="ECO:0000256" key="5">
    <source>
        <dbReference type="ARBA" id="ARBA00022917"/>
    </source>
</evidence>
<dbReference type="InterPro" id="IPR023631">
    <property type="entry name" value="Amidase_dom"/>
</dbReference>
<evidence type="ECO:0000313" key="10">
    <source>
        <dbReference type="Proteomes" id="UP000419017"/>
    </source>
</evidence>
<dbReference type="PANTHER" id="PTHR11895:SF151">
    <property type="entry name" value="GLUTAMYL-TRNA(GLN) AMIDOTRANSFERASE SUBUNIT A"/>
    <property type="match status" value="1"/>
</dbReference>
<comment type="subunit">
    <text evidence="7">Heterotrimer of A, B and C subunits.</text>
</comment>
<dbReference type="Proteomes" id="UP000419017">
    <property type="component" value="Unassembled WGS sequence"/>
</dbReference>
<dbReference type="NCBIfam" id="TIGR00132">
    <property type="entry name" value="gatA"/>
    <property type="match status" value="1"/>
</dbReference>
<dbReference type="PANTHER" id="PTHR11895">
    <property type="entry name" value="TRANSAMIDASE"/>
    <property type="match status" value="1"/>
</dbReference>
<dbReference type="InterPro" id="IPR000120">
    <property type="entry name" value="Amidase"/>
</dbReference>
<feature type="active site" description="Charge relay system" evidence="7">
    <location>
        <position position="74"/>
    </location>
</feature>
<dbReference type="GO" id="GO:0005524">
    <property type="term" value="F:ATP binding"/>
    <property type="evidence" value="ECO:0007669"/>
    <property type="project" value="UniProtKB-KW"/>
</dbReference>
<organism evidence="9 10">
    <name type="scientific">Oceanivirga miroungae</name>
    <dbReference type="NCBI Taxonomy" id="1130046"/>
    <lineage>
        <taxon>Bacteria</taxon>
        <taxon>Fusobacteriati</taxon>
        <taxon>Fusobacteriota</taxon>
        <taxon>Fusobacteriia</taxon>
        <taxon>Fusobacteriales</taxon>
        <taxon>Leptotrichiaceae</taxon>
        <taxon>Oceanivirga</taxon>
    </lineage>
</organism>
<keyword evidence="4 7" id="KW-0067">ATP-binding</keyword>
<proteinExistence type="inferred from homology"/>
<protein>
    <recommendedName>
        <fullName evidence="7">Glutamyl-tRNA(Gln) amidotransferase subunit A</fullName>
        <shortName evidence="7">Glu-ADT subunit A</shortName>
        <ecNumber evidence="7">6.3.5.7</ecNumber>
    </recommendedName>
</protein>
<sequence length="483" mass="53114">MNIYDLSGVEIAKKIKDKELSKEEVILALDKRIKDVDSDINAYISYDTKKAIKMANELEVKNETNLTGVPVALKDNIVSYQDKTTAASKILSNYVGTYNATVVKRMLDAGIIPYGKSNMDEFAMGSSNENSSYKSVSNPFDLDRIPGGSSGGAAAMVAAKEAFIALGSDTGGSVRQPAALSGVVGLKPTYGRVSRYGLMSFGSSLDQIGILARNTMDIASLLEVIAGYDELDATSSTKKVDKYSELLDKDIKGLVVGLPEEYFTKDLNEDIRNNINEAIKLLESKGVIFKKINLKHTKYAISTYYIISSAEAASNLSRYDGVRYGVRQSNETVEDMYVKTRSLGFGKEVKRRIMIGNYVLCSGFYDAYYKKASQVRRLIKQDFVSAFSEVDLILTPTSPFIAFKKGEKVNPIDMYLSDIYTVSISLAGLPAISVPSGMVDNMPVGIQLIGNYFREDLILNFANQYEKLRGEIKYPSLGGNDNE</sequence>
<comment type="catalytic activity">
    <reaction evidence="6 7">
        <text>L-glutamyl-tRNA(Gln) + L-glutamine + ATP + H2O = L-glutaminyl-tRNA(Gln) + L-glutamate + ADP + phosphate + H(+)</text>
        <dbReference type="Rhea" id="RHEA:17521"/>
        <dbReference type="Rhea" id="RHEA-COMP:9681"/>
        <dbReference type="Rhea" id="RHEA-COMP:9684"/>
        <dbReference type="ChEBI" id="CHEBI:15377"/>
        <dbReference type="ChEBI" id="CHEBI:15378"/>
        <dbReference type="ChEBI" id="CHEBI:29985"/>
        <dbReference type="ChEBI" id="CHEBI:30616"/>
        <dbReference type="ChEBI" id="CHEBI:43474"/>
        <dbReference type="ChEBI" id="CHEBI:58359"/>
        <dbReference type="ChEBI" id="CHEBI:78520"/>
        <dbReference type="ChEBI" id="CHEBI:78521"/>
        <dbReference type="ChEBI" id="CHEBI:456216"/>
        <dbReference type="EC" id="6.3.5.7"/>
    </reaction>
</comment>
<dbReference type="InterPro" id="IPR020556">
    <property type="entry name" value="Amidase_CS"/>
</dbReference>
<dbReference type="Pfam" id="PF01425">
    <property type="entry name" value="Amidase"/>
    <property type="match status" value="1"/>
</dbReference>
<feature type="active site" description="Acyl-ester intermediate" evidence="7">
    <location>
        <position position="173"/>
    </location>
</feature>
<accession>A0A6I8MD96</accession>
<dbReference type="InterPro" id="IPR004412">
    <property type="entry name" value="GatA"/>
</dbReference>
<dbReference type="GO" id="GO:0006412">
    <property type="term" value="P:translation"/>
    <property type="evidence" value="ECO:0007669"/>
    <property type="project" value="UniProtKB-UniRule"/>
</dbReference>
<gene>
    <name evidence="7" type="primary">gatA</name>
    <name evidence="9" type="ORF">OMES3154_00758</name>
</gene>
<evidence type="ECO:0000256" key="7">
    <source>
        <dbReference type="HAMAP-Rule" id="MF_00120"/>
    </source>
</evidence>
<evidence type="ECO:0000256" key="3">
    <source>
        <dbReference type="ARBA" id="ARBA00022741"/>
    </source>
</evidence>
<name>A0A6I8MD96_9FUSO</name>
<reference evidence="9 10" key="1">
    <citation type="submission" date="2019-10" db="EMBL/GenBank/DDBJ databases">
        <authorList>
            <person name="Blom J."/>
        </authorList>
    </citation>
    <scope>NUCLEOTIDE SEQUENCE [LARGE SCALE GENOMIC DNA]</scope>
    <source>
        <strain evidence="9 10">ES3154-GLU</strain>
    </source>
</reference>
<dbReference type="SUPFAM" id="SSF75304">
    <property type="entry name" value="Amidase signature (AS) enzymes"/>
    <property type="match status" value="1"/>
</dbReference>
<dbReference type="Gene3D" id="3.90.1300.10">
    <property type="entry name" value="Amidase signature (AS) domain"/>
    <property type="match status" value="1"/>
</dbReference>
<keyword evidence="3 7" id="KW-0547">Nucleotide-binding</keyword>
<feature type="domain" description="Amidase" evidence="8">
    <location>
        <begin position="24"/>
        <end position="459"/>
    </location>
</feature>
<dbReference type="PROSITE" id="PS00571">
    <property type="entry name" value="AMIDASES"/>
    <property type="match status" value="1"/>
</dbReference>
<comment type="function">
    <text evidence="7">Allows the formation of correctly charged Gln-tRNA(Gln) through the transamidation of misacylated Glu-tRNA(Gln) in organisms which lack glutaminyl-tRNA synthetase. The reaction takes place in the presence of glutamine and ATP through an activated gamma-phospho-Glu-tRNA(Gln).</text>
</comment>
<dbReference type="HAMAP" id="MF_00120">
    <property type="entry name" value="GatA"/>
    <property type="match status" value="1"/>
</dbReference>
<feature type="active site" description="Charge relay system" evidence="7">
    <location>
        <position position="149"/>
    </location>
</feature>
<keyword evidence="10" id="KW-1185">Reference proteome</keyword>
<dbReference type="InterPro" id="IPR036928">
    <property type="entry name" value="AS_sf"/>
</dbReference>
<dbReference type="EC" id="6.3.5.7" evidence="7"/>
<dbReference type="RefSeq" id="WP_156683467.1">
    <property type="nucleotide sequence ID" value="NZ_CABWIB010000001.1"/>
</dbReference>
<evidence type="ECO:0000259" key="8">
    <source>
        <dbReference type="Pfam" id="PF01425"/>
    </source>
</evidence>
<comment type="similarity">
    <text evidence="1 7">Belongs to the amidase family. GatA subfamily.</text>
</comment>
<evidence type="ECO:0000256" key="2">
    <source>
        <dbReference type="ARBA" id="ARBA00022598"/>
    </source>
</evidence>
<evidence type="ECO:0000313" key="9">
    <source>
        <dbReference type="EMBL" id="VWL85473.1"/>
    </source>
</evidence>
<evidence type="ECO:0000256" key="6">
    <source>
        <dbReference type="ARBA" id="ARBA00047407"/>
    </source>
</evidence>
<dbReference type="AlphaFoldDB" id="A0A6I8MD96"/>
<dbReference type="GO" id="GO:0030956">
    <property type="term" value="C:glutamyl-tRNA(Gln) amidotransferase complex"/>
    <property type="evidence" value="ECO:0007669"/>
    <property type="project" value="InterPro"/>
</dbReference>